<dbReference type="PANTHER" id="PTHR42791">
    <property type="entry name" value="GNAT FAMILY ACETYLTRANSFERASE"/>
    <property type="match status" value="1"/>
</dbReference>
<dbReference type="EMBL" id="MU005607">
    <property type="protein sequence ID" value="KAF2678956.1"/>
    <property type="molecule type" value="Genomic_DNA"/>
</dbReference>
<dbReference type="InterPro" id="IPR052523">
    <property type="entry name" value="Trichothecene_AcTrans"/>
</dbReference>
<dbReference type="Pfam" id="PF00583">
    <property type="entry name" value="Acetyltransf_1"/>
    <property type="match status" value="1"/>
</dbReference>
<accession>A0A6G1IL40</accession>
<proteinExistence type="predicted"/>
<evidence type="ECO:0000259" key="1">
    <source>
        <dbReference type="PROSITE" id="PS51186"/>
    </source>
</evidence>
<keyword evidence="3" id="KW-1185">Reference proteome</keyword>
<protein>
    <recommendedName>
        <fullName evidence="1">N-acetyltransferase domain-containing protein</fullName>
    </recommendedName>
</protein>
<dbReference type="InterPro" id="IPR000182">
    <property type="entry name" value="GNAT_dom"/>
</dbReference>
<dbReference type="SUPFAM" id="SSF55729">
    <property type="entry name" value="Acyl-CoA N-acyltransferases (Nat)"/>
    <property type="match status" value="1"/>
</dbReference>
<feature type="domain" description="N-acetyltransferase" evidence="1">
    <location>
        <begin position="1"/>
        <end position="82"/>
    </location>
</feature>
<evidence type="ECO:0000313" key="3">
    <source>
        <dbReference type="Proteomes" id="UP000799291"/>
    </source>
</evidence>
<gene>
    <name evidence="2" type="ORF">K458DRAFT_422618</name>
</gene>
<dbReference type="Gene3D" id="3.40.630.30">
    <property type="match status" value="1"/>
</dbReference>
<dbReference type="AlphaFoldDB" id="A0A6G1IL40"/>
<name>A0A6G1IL40_9PLEO</name>
<dbReference type="PANTHER" id="PTHR42791:SF14">
    <property type="entry name" value="N-ACETYLTRANSFERASE DOMAIN-CONTAINING PROTEIN"/>
    <property type="match status" value="1"/>
</dbReference>
<dbReference type="PROSITE" id="PS51186">
    <property type="entry name" value="GNAT"/>
    <property type="match status" value="1"/>
</dbReference>
<dbReference type="InterPro" id="IPR016181">
    <property type="entry name" value="Acyl_CoA_acyltransferase"/>
</dbReference>
<evidence type="ECO:0000313" key="2">
    <source>
        <dbReference type="EMBL" id="KAF2678956.1"/>
    </source>
</evidence>
<dbReference type="Proteomes" id="UP000799291">
    <property type="component" value="Unassembled WGS sequence"/>
</dbReference>
<dbReference type="CDD" id="cd04301">
    <property type="entry name" value="NAT_SF"/>
    <property type="match status" value="1"/>
</dbReference>
<dbReference type="GO" id="GO:0016747">
    <property type="term" value="F:acyltransferase activity, transferring groups other than amino-acyl groups"/>
    <property type="evidence" value="ECO:0007669"/>
    <property type="project" value="InterPro"/>
</dbReference>
<dbReference type="OrthoDB" id="410198at2759"/>
<sequence length="96" mass="10671">MGLKPHLYLHMLHTDPKQQGRGAGSALLKWGMQKADELGLPAYLESSPNAHGFYKRHGFGDVEIFELDLGFYGGPEKVHTAPLMIRQPVKVDWAGD</sequence>
<reference evidence="2" key="1">
    <citation type="journal article" date="2020" name="Stud. Mycol.">
        <title>101 Dothideomycetes genomes: a test case for predicting lifestyles and emergence of pathogens.</title>
        <authorList>
            <person name="Haridas S."/>
            <person name="Albert R."/>
            <person name="Binder M."/>
            <person name="Bloem J."/>
            <person name="Labutti K."/>
            <person name="Salamov A."/>
            <person name="Andreopoulos B."/>
            <person name="Baker S."/>
            <person name="Barry K."/>
            <person name="Bills G."/>
            <person name="Bluhm B."/>
            <person name="Cannon C."/>
            <person name="Castanera R."/>
            <person name="Culley D."/>
            <person name="Daum C."/>
            <person name="Ezra D."/>
            <person name="Gonzalez J."/>
            <person name="Henrissat B."/>
            <person name="Kuo A."/>
            <person name="Liang C."/>
            <person name="Lipzen A."/>
            <person name="Lutzoni F."/>
            <person name="Magnuson J."/>
            <person name="Mondo S."/>
            <person name="Nolan M."/>
            <person name="Ohm R."/>
            <person name="Pangilinan J."/>
            <person name="Park H.-J."/>
            <person name="Ramirez L."/>
            <person name="Alfaro M."/>
            <person name="Sun H."/>
            <person name="Tritt A."/>
            <person name="Yoshinaga Y."/>
            <person name="Zwiers L.-H."/>
            <person name="Turgeon B."/>
            <person name="Goodwin S."/>
            <person name="Spatafora J."/>
            <person name="Crous P."/>
            <person name="Grigoriev I."/>
        </authorList>
    </citation>
    <scope>NUCLEOTIDE SEQUENCE</scope>
    <source>
        <strain evidence="2">CBS 122367</strain>
    </source>
</reference>
<organism evidence="2 3">
    <name type="scientific">Lentithecium fluviatile CBS 122367</name>
    <dbReference type="NCBI Taxonomy" id="1168545"/>
    <lineage>
        <taxon>Eukaryota</taxon>
        <taxon>Fungi</taxon>
        <taxon>Dikarya</taxon>
        <taxon>Ascomycota</taxon>
        <taxon>Pezizomycotina</taxon>
        <taxon>Dothideomycetes</taxon>
        <taxon>Pleosporomycetidae</taxon>
        <taxon>Pleosporales</taxon>
        <taxon>Massarineae</taxon>
        <taxon>Lentitheciaceae</taxon>
        <taxon>Lentithecium</taxon>
    </lineage>
</organism>